<evidence type="ECO:0000256" key="3">
    <source>
        <dbReference type="ARBA" id="ARBA00022490"/>
    </source>
</evidence>
<reference evidence="7 8" key="1">
    <citation type="journal article" date="2023" name="Elife">
        <title>Identification of key yeast species and microbe-microbe interactions impacting larval growth of Drosophila in the wild.</title>
        <authorList>
            <person name="Mure A."/>
            <person name="Sugiura Y."/>
            <person name="Maeda R."/>
            <person name="Honda K."/>
            <person name="Sakurai N."/>
            <person name="Takahashi Y."/>
            <person name="Watada M."/>
            <person name="Katoh T."/>
            <person name="Gotoh A."/>
            <person name="Gotoh Y."/>
            <person name="Taniguchi I."/>
            <person name="Nakamura K."/>
            <person name="Hayashi T."/>
            <person name="Katayama T."/>
            <person name="Uemura T."/>
            <person name="Hattori Y."/>
        </authorList>
    </citation>
    <scope>NUCLEOTIDE SEQUENCE [LARGE SCALE GENOMIC DNA]</scope>
    <source>
        <strain evidence="7 8">SC-9</strain>
    </source>
</reference>
<name>A0AAV5QUH9_9ASCO</name>
<dbReference type="PROSITE" id="PS50076">
    <property type="entry name" value="DNAJ_2"/>
    <property type="match status" value="1"/>
</dbReference>
<dbReference type="PRINTS" id="PR00625">
    <property type="entry name" value="JDOMAIN"/>
</dbReference>
<evidence type="ECO:0000256" key="1">
    <source>
        <dbReference type="ARBA" id="ARBA00004123"/>
    </source>
</evidence>
<dbReference type="InterPro" id="IPR001623">
    <property type="entry name" value="DnaJ_domain"/>
</dbReference>
<feature type="domain" description="J" evidence="6">
    <location>
        <begin position="15"/>
        <end position="80"/>
    </location>
</feature>
<organism evidence="7 8">
    <name type="scientific">Saccharomycopsis crataegensis</name>
    <dbReference type="NCBI Taxonomy" id="43959"/>
    <lineage>
        <taxon>Eukaryota</taxon>
        <taxon>Fungi</taxon>
        <taxon>Dikarya</taxon>
        <taxon>Ascomycota</taxon>
        <taxon>Saccharomycotina</taxon>
        <taxon>Saccharomycetes</taxon>
        <taxon>Saccharomycopsidaceae</taxon>
        <taxon>Saccharomycopsis</taxon>
    </lineage>
</organism>
<dbReference type="GO" id="GO:0000390">
    <property type="term" value="P:spliceosomal complex disassembly"/>
    <property type="evidence" value="ECO:0007669"/>
    <property type="project" value="TreeGrafter"/>
</dbReference>
<dbReference type="GO" id="GO:0005737">
    <property type="term" value="C:cytoplasm"/>
    <property type="evidence" value="ECO:0007669"/>
    <property type="project" value="UniProtKB-SubCell"/>
</dbReference>
<dbReference type="Pfam" id="PF00226">
    <property type="entry name" value="DnaJ"/>
    <property type="match status" value="1"/>
</dbReference>
<keyword evidence="4" id="KW-0143">Chaperone</keyword>
<protein>
    <recommendedName>
        <fullName evidence="6">J domain-containing protein</fullName>
    </recommendedName>
</protein>
<evidence type="ECO:0000313" key="7">
    <source>
        <dbReference type="EMBL" id="GMM38062.1"/>
    </source>
</evidence>
<dbReference type="GeneID" id="90076037"/>
<evidence type="ECO:0000259" key="6">
    <source>
        <dbReference type="PROSITE" id="PS50076"/>
    </source>
</evidence>
<dbReference type="EMBL" id="BTFZ01000013">
    <property type="protein sequence ID" value="GMM38062.1"/>
    <property type="molecule type" value="Genomic_DNA"/>
</dbReference>
<proteinExistence type="predicted"/>
<dbReference type="InterPro" id="IPR036869">
    <property type="entry name" value="J_dom_sf"/>
</dbReference>
<dbReference type="AlphaFoldDB" id="A0AAV5QUH9"/>
<dbReference type="Gene3D" id="1.10.287.110">
    <property type="entry name" value="DnaJ domain"/>
    <property type="match status" value="1"/>
</dbReference>
<dbReference type="GO" id="GO:0005681">
    <property type="term" value="C:spliceosomal complex"/>
    <property type="evidence" value="ECO:0007669"/>
    <property type="project" value="TreeGrafter"/>
</dbReference>
<keyword evidence="8" id="KW-1185">Reference proteome</keyword>
<dbReference type="PANTHER" id="PTHR44313:SF1">
    <property type="entry name" value="DNAJ HOMOLOG SUBFAMILY C MEMBER 17"/>
    <property type="match status" value="1"/>
</dbReference>
<keyword evidence="5" id="KW-0539">Nucleus</keyword>
<evidence type="ECO:0000256" key="4">
    <source>
        <dbReference type="ARBA" id="ARBA00023186"/>
    </source>
</evidence>
<sequence length="302" mass="35977">MVEYTFEDLKKQNIDIYAAIGTNNLASDAQIRKCYRLQALKYHPDKNPSASALQNFHRITDYYKFLTNNKEQRAKYDEWLAHKDKVRSTDYEDQKRRELELLEKRWMEEERHEKQNKQLIERLRDEGMRQRLIMEEERFYKSHHASEIQDVLITDDLRTVEVKWKLKESIKDMFNEAVLTHLMEVFGPVKSCQIIKGDEKYGYGSVIFDSVISVMKISELGDLEKRGLRVWENSGYRTLGKLIKSVRWKYQDGNNSDLRPSDAILKKIMEKRRIDYQDTTAIRGLEFGDYKEITLMRLSNVL</sequence>
<dbReference type="SMART" id="SM00271">
    <property type="entry name" value="DnaJ"/>
    <property type="match status" value="1"/>
</dbReference>
<dbReference type="InterPro" id="IPR052094">
    <property type="entry name" value="Pre-mRNA-splicing_ERAD"/>
</dbReference>
<dbReference type="Proteomes" id="UP001360560">
    <property type="component" value="Unassembled WGS sequence"/>
</dbReference>
<dbReference type="PANTHER" id="PTHR44313">
    <property type="entry name" value="DNAJ HOMOLOG SUBFAMILY C MEMBER 17"/>
    <property type="match status" value="1"/>
</dbReference>
<evidence type="ECO:0000256" key="5">
    <source>
        <dbReference type="ARBA" id="ARBA00023242"/>
    </source>
</evidence>
<dbReference type="RefSeq" id="XP_064855058.1">
    <property type="nucleotide sequence ID" value="XM_064998986.1"/>
</dbReference>
<evidence type="ECO:0000256" key="2">
    <source>
        <dbReference type="ARBA" id="ARBA00004496"/>
    </source>
</evidence>
<evidence type="ECO:0000313" key="8">
    <source>
        <dbReference type="Proteomes" id="UP001360560"/>
    </source>
</evidence>
<accession>A0AAV5QUH9</accession>
<keyword evidence="3" id="KW-0963">Cytoplasm</keyword>
<dbReference type="SUPFAM" id="SSF46565">
    <property type="entry name" value="Chaperone J-domain"/>
    <property type="match status" value="1"/>
</dbReference>
<gene>
    <name evidence="7" type="ORF">DASC09_053870</name>
</gene>
<dbReference type="CDD" id="cd06257">
    <property type="entry name" value="DnaJ"/>
    <property type="match status" value="1"/>
</dbReference>
<comment type="subcellular location">
    <subcellularLocation>
        <location evidence="2">Cytoplasm</location>
    </subcellularLocation>
    <subcellularLocation>
        <location evidence="1">Nucleus</location>
    </subcellularLocation>
</comment>
<comment type="caution">
    <text evidence="7">The sequence shown here is derived from an EMBL/GenBank/DDBJ whole genome shotgun (WGS) entry which is preliminary data.</text>
</comment>